<comment type="caution">
    <text evidence="1">The sequence shown here is derived from an EMBL/GenBank/DDBJ whole genome shotgun (WGS) entry which is preliminary data.</text>
</comment>
<proteinExistence type="predicted"/>
<reference evidence="1 2" key="1">
    <citation type="submission" date="2024-11" db="EMBL/GenBank/DDBJ databases">
        <title>The Natural Products Discovery Center: Release of the First 8490 Sequenced Strains for Exploring Actinobacteria Biosynthetic Diversity.</title>
        <authorList>
            <person name="Kalkreuter E."/>
            <person name="Kautsar S.A."/>
            <person name="Yang D."/>
            <person name="Bader C.D."/>
            <person name="Teijaro C.N."/>
            <person name="Fluegel L."/>
            <person name="Davis C.M."/>
            <person name="Simpson J.R."/>
            <person name="Lauterbach L."/>
            <person name="Steele A.D."/>
            <person name="Gui C."/>
            <person name="Meng S."/>
            <person name="Li G."/>
            <person name="Viehrig K."/>
            <person name="Ye F."/>
            <person name="Su P."/>
            <person name="Kiefer A.F."/>
            <person name="Nichols A."/>
            <person name="Cepeda A.J."/>
            <person name="Yan W."/>
            <person name="Fan B."/>
            <person name="Jiang Y."/>
            <person name="Adhikari A."/>
            <person name="Zheng C.-J."/>
            <person name="Schuster L."/>
            <person name="Cowan T.M."/>
            <person name="Smanski M.J."/>
            <person name="Chevrette M.G."/>
            <person name="De Carvalho L.P.S."/>
            <person name="Shen B."/>
        </authorList>
    </citation>
    <scope>NUCLEOTIDE SEQUENCE [LARGE SCALE GENOMIC DNA]</scope>
    <source>
        <strain evidence="1 2">NPDC078403</strain>
    </source>
</reference>
<name>A0ABW8L2H4_9GAMM</name>
<evidence type="ECO:0000313" key="1">
    <source>
        <dbReference type="EMBL" id="MFK3866234.1"/>
    </source>
</evidence>
<accession>A0ABW8L2H4</accession>
<keyword evidence="2" id="KW-1185">Reference proteome</keyword>
<gene>
    <name evidence="1" type="ORF">ACI2JU_20495</name>
</gene>
<protein>
    <submittedName>
        <fullName evidence="1">Uncharacterized protein</fullName>
    </submittedName>
</protein>
<evidence type="ECO:0000313" key="2">
    <source>
        <dbReference type="Proteomes" id="UP001620262"/>
    </source>
</evidence>
<dbReference type="RefSeq" id="WP_404676352.1">
    <property type="nucleotide sequence ID" value="NZ_JBJDOT010000039.1"/>
</dbReference>
<dbReference type="EMBL" id="JBJDOT010000039">
    <property type="protein sequence ID" value="MFK3866234.1"/>
    <property type="molecule type" value="Genomic_DNA"/>
</dbReference>
<organism evidence="1 2">
    <name type="scientific">Pseudoalteromonas rhizosphaerae</name>
    <dbReference type="NCBI Taxonomy" id="2518973"/>
    <lineage>
        <taxon>Bacteria</taxon>
        <taxon>Pseudomonadati</taxon>
        <taxon>Pseudomonadota</taxon>
        <taxon>Gammaproteobacteria</taxon>
        <taxon>Alteromonadales</taxon>
        <taxon>Pseudoalteromonadaceae</taxon>
        <taxon>Pseudoalteromonas</taxon>
    </lineage>
</organism>
<sequence>MPCEYEKFFTEVFHLEDPSDAPTKQHEIYFNEIQKFIKKNSIFTPSQVIKCLSKNNKLTHIDLNRMEKELKIFSVTYLSGGSNIGYPAFQFDLQAGITKPVISSILKPLNGMYKNWDLAFWLNSYFHDLGGSIIEVLDSGSLKSLLREVSNI</sequence>
<dbReference type="Proteomes" id="UP001620262">
    <property type="component" value="Unassembled WGS sequence"/>
</dbReference>